<accession>A0A9Q3E7V3</accession>
<feature type="region of interest" description="Disordered" evidence="1">
    <location>
        <begin position="37"/>
        <end position="59"/>
    </location>
</feature>
<protein>
    <recommendedName>
        <fullName evidence="2">Reverse transcriptase Ty1/copia-type domain-containing protein</fullName>
    </recommendedName>
</protein>
<evidence type="ECO:0000313" key="3">
    <source>
        <dbReference type="EMBL" id="MBW0516404.1"/>
    </source>
</evidence>
<dbReference type="InterPro" id="IPR013103">
    <property type="entry name" value="RVT_2"/>
</dbReference>
<reference evidence="3" key="1">
    <citation type="submission" date="2021-03" db="EMBL/GenBank/DDBJ databases">
        <title>Draft genome sequence of rust myrtle Austropuccinia psidii MF-1, a brazilian biotype.</title>
        <authorList>
            <person name="Quecine M.C."/>
            <person name="Pachon D.M.R."/>
            <person name="Bonatelli M.L."/>
            <person name="Correr F.H."/>
            <person name="Franceschini L.M."/>
            <person name="Leite T.F."/>
            <person name="Margarido G.R.A."/>
            <person name="Almeida C.A."/>
            <person name="Ferrarezi J.A."/>
            <person name="Labate C.A."/>
        </authorList>
    </citation>
    <scope>NUCLEOTIDE SEQUENCE</scope>
    <source>
        <strain evidence="3">MF-1</strain>
    </source>
</reference>
<sequence>MEPPAQPGILIGYDNKNTSYCIHYSSYLEQRYTDGSHRDLQTNSANARNRRKNHEDLPAQHSQIKVIGPWNPTLINSAVDDITILTYKRRTNALLTTVNKAPETYSKEVKSKDNSIWKQAINSELTNMAALRVWDVVDLQDDYKIAGTTWVFKINNDELNEPIEYKARLCTQGFTQSLGIDFDKTYAPAGRLSSLRTLIFFACINNLQFHTINFKCAFLNAPLKETVYLAIPQGLNLKKQKYCLRLNKAIYGLWQAPLAWYKRLKSWLTKVIHEAQS</sequence>
<evidence type="ECO:0000259" key="2">
    <source>
        <dbReference type="Pfam" id="PF07727"/>
    </source>
</evidence>
<name>A0A9Q3E7V3_9BASI</name>
<organism evidence="3 4">
    <name type="scientific">Austropuccinia psidii MF-1</name>
    <dbReference type="NCBI Taxonomy" id="1389203"/>
    <lineage>
        <taxon>Eukaryota</taxon>
        <taxon>Fungi</taxon>
        <taxon>Dikarya</taxon>
        <taxon>Basidiomycota</taxon>
        <taxon>Pucciniomycotina</taxon>
        <taxon>Pucciniomycetes</taxon>
        <taxon>Pucciniales</taxon>
        <taxon>Sphaerophragmiaceae</taxon>
        <taxon>Austropuccinia</taxon>
    </lineage>
</organism>
<dbReference type="EMBL" id="AVOT02025236">
    <property type="protein sequence ID" value="MBW0516404.1"/>
    <property type="molecule type" value="Genomic_DNA"/>
</dbReference>
<feature type="domain" description="Reverse transcriptase Ty1/copia-type" evidence="2">
    <location>
        <begin position="132"/>
        <end position="272"/>
    </location>
</feature>
<keyword evidence="4" id="KW-1185">Reference proteome</keyword>
<dbReference type="AlphaFoldDB" id="A0A9Q3E7V3"/>
<proteinExistence type="predicted"/>
<comment type="caution">
    <text evidence="3">The sequence shown here is derived from an EMBL/GenBank/DDBJ whole genome shotgun (WGS) entry which is preliminary data.</text>
</comment>
<gene>
    <name evidence="3" type="ORF">O181_056119</name>
</gene>
<dbReference type="Pfam" id="PF07727">
    <property type="entry name" value="RVT_2"/>
    <property type="match status" value="1"/>
</dbReference>
<evidence type="ECO:0000256" key="1">
    <source>
        <dbReference type="SAM" id="MobiDB-lite"/>
    </source>
</evidence>
<dbReference type="Proteomes" id="UP000765509">
    <property type="component" value="Unassembled WGS sequence"/>
</dbReference>
<evidence type="ECO:0000313" key="4">
    <source>
        <dbReference type="Proteomes" id="UP000765509"/>
    </source>
</evidence>
<dbReference type="OrthoDB" id="3344688at2759"/>